<evidence type="ECO:0000313" key="8">
    <source>
        <dbReference type="EMBL" id="MBS7663618.1"/>
    </source>
</evidence>
<accession>A0ABS5Q5M4</accession>
<evidence type="ECO:0000256" key="2">
    <source>
        <dbReference type="ARBA" id="ARBA00022448"/>
    </source>
</evidence>
<dbReference type="Pfam" id="PF05977">
    <property type="entry name" value="MFS_3"/>
    <property type="match status" value="1"/>
</dbReference>
<dbReference type="EMBL" id="JADPMV010000002">
    <property type="protein sequence ID" value="MBS7663618.1"/>
    <property type="molecule type" value="Genomic_DNA"/>
</dbReference>
<dbReference type="Gene3D" id="1.20.1250.20">
    <property type="entry name" value="MFS general substrate transporter like domains"/>
    <property type="match status" value="1"/>
</dbReference>
<feature type="transmembrane region" description="Helical" evidence="7">
    <location>
        <begin position="289"/>
        <end position="305"/>
    </location>
</feature>
<sequence>MRAWPDALRALRHRNFRLYFAAQGISTLGLWAQQVAQAWLVYRLSDSAALLGLVSCLGLLPQLLIGPLVGAWIDRHDKRHLLIVVEALLCLQAVALAALTAFALITPLALVLLATLFGVLTALDTPLRLALVSGLVDSHDDLPNALALNATLFTLARFLGPLLAGLLLGLVGEAPCFAFNALSFVPLLLALRRIRMAPTLRSPGSLRHLLAEGLNYVRGAPEARSLLQSVLMVNLCASGYAVLLPVLARDTFAGDALTLGWLWSAAGFGALLASLLLARLGALANLPRLIHLCAALCIAALLLAASERLWLTLPAMLLLGFAIAGNNLGSNIVLQNSAPEALRGRVVALYSATRFGFDALGGLLVGFSAQHLGAAPTLAGAALLLAIYCAYTRWRQFSPIPRQ</sequence>
<organism evidence="8 9">
    <name type="scientific">Pseudomonas lalucatii</name>
    <dbReference type="NCBI Taxonomy" id="1424203"/>
    <lineage>
        <taxon>Bacteria</taxon>
        <taxon>Pseudomonadati</taxon>
        <taxon>Pseudomonadota</taxon>
        <taxon>Gammaproteobacteria</taxon>
        <taxon>Pseudomonadales</taxon>
        <taxon>Pseudomonadaceae</taxon>
        <taxon>Pseudomonas</taxon>
    </lineage>
</organism>
<feature type="transmembrane region" description="Helical" evidence="7">
    <location>
        <begin position="226"/>
        <end position="248"/>
    </location>
</feature>
<feature type="transmembrane region" description="Helical" evidence="7">
    <location>
        <begin position="311"/>
        <end position="334"/>
    </location>
</feature>
<comment type="subcellular location">
    <subcellularLocation>
        <location evidence="1">Cell membrane</location>
        <topology evidence="1">Multi-pass membrane protein</topology>
    </subcellularLocation>
</comment>
<evidence type="ECO:0000256" key="4">
    <source>
        <dbReference type="ARBA" id="ARBA00022692"/>
    </source>
</evidence>
<comment type="caution">
    <text evidence="8">The sequence shown here is derived from an EMBL/GenBank/DDBJ whole genome shotgun (WGS) entry which is preliminary data.</text>
</comment>
<dbReference type="SUPFAM" id="SSF103473">
    <property type="entry name" value="MFS general substrate transporter"/>
    <property type="match status" value="1"/>
</dbReference>
<feature type="transmembrane region" description="Helical" evidence="7">
    <location>
        <begin position="260"/>
        <end position="277"/>
    </location>
</feature>
<dbReference type="PANTHER" id="PTHR23513:SF11">
    <property type="entry name" value="STAPHYLOFERRIN A TRANSPORTER"/>
    <property type="match status" value="1"/>
</dbReference>
<dbReference type="InterPro" id="IPR010290">
    <property type="entry name" value="TM_effector"/>
</dbReference>
<feature type="transmembrane region" description="Helical" evidence="7">
    <location>
        <begin position="166"/>
        <end position="191"/>
    </location>
</feature>
<keyword evidence="4 7" id="KW-0812">Transmembrane</keyword>
<evidence type="ECO:0000256" key="1">
    <source>
        <dbReference type="ARBA" id="ARBA00004651"/>
    </source>
</evidence>
<evidence type="ECO:0000256" key="7">
    <source>
        <dbReference type="SAM" id="Phobius"/>
    </source>
</evidence>
<feature type="transmembrane region" description="Helical" evidence="7">
    <location>
        <begin position="81"/>
        <end position="105"/>
    </location>
</feature>
<feature type="transmembrane region" description="Helical" evidence="7">
    <location>
        <begin position="373"/>
        <end position="394"/>
    </location>
</feature>
<dbReference type="RefSeq" id="WP_213640999.1">
    <property type="nucleotide sequence ID" value="NZ_JADPMV010000002.1"/>
</dbReference>
<name>A0ABS5Q5M4_9PSED</name>
<dbReference type="PANTHER" id="PTHR23513">
    <property type="entry name" value="INTEGRAL MEMBRANE EFFLUX PROTEIN-RELATED"/>
    <property type="match status" value="1"/>
</dbReference>
<dbReference type="CDD" id="cd06173">
    <property type="entry name" value="MFS_MefA_like"/>
    <property type="match status" value="1"/>
</dbReference>
<feature type="transmembrane region" description="Helical" evidence="7">
    <location>
        <begin position="20"/>
        <end position="42"/>
    </location>
</feature>
<keyword evidence="2" id="KW-0813">Transport</keyword>
<dbReference type="Proteomes" id="UP001196601">
    <property type="component" value="Unassembled WGS sequence"/>
</dbReference>
<gene>
    <name evidence="8" type="ORF">I0D00_16960</name>
</gene>
<evidence type="ECO:0000256" key="6">
    <source>
        <dbReference type="ARBA" id="ARBA00023136"/>
    </source>
</evidence>
<feature type="transmembrane region" description="Helical" evidence="7">
    <location>
        <begin position="346"/>
        <end position="367"/>
    </location>
</feature>
<keyword evidence="6 7" id="KW-0472">Membrane</keyword>
<protein>
    <submittedName>
        <fullName evidence="8">MFS transporter</fullName>
    </submittedName>
</protein>
<proteinExistence type="predicted"/>
<keyword evidence="3" id="KW-1003">Cell membrane</keyword>
<dbReference type="InterPro" id="IPR036259">
    <property type="entry name" value="MFS_trans_sf"/>
</dbReference>
<evidence type="ECO:0000256" key="5">
    <source>
        <dbReference type="ARBA" id="ARBA00022989"/>
    </source>
</evidence>
<evidence type="ECO:0000256" key="3">
    <source>
        <dbReference type="ARBA" id="ARBA00022475"/>
    </source>
</evidence>
<feature type="transmembrane region" description="Helical" evidence="7">
    <location>
        <begin position="48"/>
        <end position="69"/>
    </location>
</feature>
<reference evidence="8 9" key="1">
    <citation type="journal article" date="2021" name="Syst. Appl. Microbiol.">
        <title>Pseudomonas lalucatii sp. nov. isolated from Vallgornera, a karstic cave in Mallorca, Western Mediterranean.</title>
        <authorList>
            <person name="Busquets A."/>
            <person name="Mulet M."/>
            <person name="Gomila M."/>
            <person name="Garcia-Valdes E."/>
        </authorList>
    </citation>
    <scope>NUCLEOTIDE SEQUENCE [LARGE SCALE GENOMIC DNA]</scope>
    <source>
        <strain evidence="8 9">R1b54</strain>
    </source>
</reference>
<evidence type="ECO:0000313" key="9">
    <source>
        <dbReference type="Proteomes" id="UP001196601"/>
    </source>
</evidence>
<keyword evidence="9" id="KW-1185">Reference proteome</keyword>
<keyword evidence="5 7" id="KW-1133">Transmembrane helix</keyword>